<accession>A0ABM5Z7M9</accession>
<evidence type="ECO:0000313" key="3">
    <source>
        <dbReference type="Proteomes" id="UP000074914"/>
    </source>
</evidence>
<reference evidence="2 3" key="1">
    <citation type="submission" date="2015-11" db="EMBL/GenBank/DDBJ databases">
        <title>Exploring the genomic traits of fungus-feeding bacterial genus Collimonas.</title>
        <authorList>
            <person name="Song C."/>
            <person name="Schmidt R."/>
            <person name="de Jager V."/>
            <person name="Krzyzanowska D."/>
            <person name="Jongedijk E."/>
            <person name="Cankar K."/>
            <person name="Beekwilder J."/>
            <person name="van Veen A."/>
            <person name="de Boer W."/>
            <person name="van Veen J.A."/>
            <person name="Garbeva P."/>
        </authorList>
    </citation>
    <scope>NUCLEOTIDE SEQUENCE [LARGE SCALE GENOMIC DNA]</scope>
    <source>
        <strain evidence="2 3">Ter291</strain>
    </source>
</reference>
<proteinExistence type="predicted"/>
<name>A0ABM5Z7M9_9BURK</name>
<gene>
    <name evidence="2" type="ORF">CPter291_2784</name>
</gene>
<sequence>MASTVPRESNLIPGASAQPPNAKDRINSAIVFFNLAHT</sequence>
<dbReference type="EMBL" id="CP013236">
    <property type="protein sequence ID" value="AMP15039.1"/>
    <property type="molecule type" value="Genomic_DNA"/>
</dbReference>
<protein>
    <submittedName>
        <fullName evidence="2">Uncharacterized protein</fullName>
    </submittedName>
</protein>
<feature type="region of interest" description="Disordered" evidence="1">
    <location>
        <begin position="1"/>
        <end position="20"/>
    </location>
</feature>
<evidence type="ECO:0000256" key="1">
    <source>
        <dbReference type="SAM" id="MobiDB-lite"/>
    </source>
</evidence>
<keyword evidence="3" id="KW-1185">Reference proteome</keyword>
<organism evidence="2 3">
    <name type="scientific">Collimonas pratensis</name>
    <dbReference type="NCBI Taxonomy" id="279113"/>
    <lineage>
        <taxon>Bacteria</taxon>
        <taxon>Pseudomonadati</taxon>
        <taxon>Pseudomonadota</taxon>
        <taxon>Betaproteobacteria</taxon>
        <taxon>Burkholderiales</taxon>
        <taxon>Oxalobacteraceae</taxon>
        <taxon>Collimonas</taxon>
    </lineage>
</organism>
<dbReference type="Proteomes" id="UP000074914">
    <property type="component" value="Chromosome"/>
</dbReference>
<evidence type="ECO:0000313" key="2">
    <source>
        <dbReference type="EMBL" id="AMP15039.1"/>
    </source>
</evidence>